<proteinExistence type="predicted"/>
<evidence type="ECO:0000313" key="4">
    <source>
        <dbReference type="Proteomes" id="UP000680067"/>
    </source>
</evidence>
<dbReference type="EMBL" id="JAGSPN010000005">
    <property type="protein sequence ID" value="MBR7782217.1"/>
    <property type="molecule type" value="Genomic_DNA"/>
</dbReference>
<feature type="region of interest" description="Disordered" evidence="1">
    <location>
        <begin position="1"/>
        <end position="35"/>
    </location>
</feature>
<dbReference type="Gene3D" id="3.30.750.24">
    <property type="entry name" value="STAS domain"/>
    <property type="match status" value="1"/>
</dbReference>
<feature type="compositionally biased region" description="Basic and acidic residues" evidence="1">
    <location>
        <begin position="13"/>
        <end position="23"/>
    </location>
</feature>
<dbReference type="PROSITE" id="PS50801">
    <property type="entry name" value="STAS"/>
    <property type="match status" value="1"/>
</dbReference>
<comment type="caution">
    <text evidence="3">The sequence shown here is derived from an EMBL/GenBank/DDBJ whole genome shotgun (WGS) entry which is preliminary data.</text>
</comment>
<gene>
    <name evidence="3" type="ORF">KDM89_08695</name>
</gene>
<dbReference type="RefSeq" id="WP_212687555.1">
    <property type="nucleotide sequence ID" value="NZ_JAGSPN010000005.1"/>
</dbReference>
<protein>
    <submittedName>
        <fullName evidence="3">STAS domain-containing protein</fullName>
    </submittedName>
</protein>
<dbReference type="Proteomes" id="UP000680067">
    <property type="component" value="Unassembled WGS sequence"/>
</dbReference>
<dbReference type="InterPro" id="IPR036513">
    <property type="entry name" value="STAS_dom_sf"/>
</dbReference>
<evidence type="ECO:0000256" key="1">
    <source>
        <dbReference type="SAM" id="MobiDB-lite"/>
    </source>
</evidence>
<dbReference type="AlphaFoldDB" id="A0A941I4Y9"/>
<dbReference type="InterPro" id="IPR002645">
    <property type="entry name" value="STAS_dom"/>
</dbReference>
<reference evidence="3" key="1">
    <citation type="submission" date="2021-04" db="EMBL/GenBank/DDBJ databases">
        <title>novel species isolated from subtropical streams in China.</title>
        <authorList>
            <person name="Lu H."/>
        </authorList>
    </citation>
    <scope>NUCLEOTIDE SEQUENCE</scope>
    <source>
        <strain evidence="3">LFS511W</strain>
    </source>
</reference>
<feature type="domain" description="STAS" evidence="2">
    <location>
        <begin position="257"/>
        <end position="348"/>
    </location>
</feature>
<dbReference type="SUPFAM" id="SSF52091">
    <property type="entry name" value="SpoIIaa-like"/>
    <property type="match status" value="1"/>
</dbReference>
<organism evidence="3 4">
    <name type="scientific">Undibacterium luofuense</name>
    <dbReference type="NCBI Taxonomy" id="2828733"/>
    <lineage>
        <taxon>Bacteria</taxon>
        <taxon>Pseudomonadati</taxon>
        <taxon>Pseudomonadota</taxon>
        <taxon>Betaproteobacteria</taxon>
        <taxon>Burkholderiales</taxon>
        <taxon>Oxalobacteraceae</taxon>
        <taxon>Undibacterium</taxon>
    </lineage>
</organism>
<evidence type="ECO:0000259" key="2">
    <source>
        <dbReference type="PROSITE" id="PS50801"/>
    </source>
</evidence>
<name>A0A941I4Y9_9BURK</name>
<accession>A0A941I4Y9</accession>
<keyword evidence="4" id="KW-1185">Reference proteome</keyword>
<evidence type="ECO:0000313" key="3">
    <source>
        <dbReference type="EMBL" id="MBR7782217.1"/>
    </source>
</evidence>
<sequence>MGIFSLFGKKGGKKDGRSSEKSPSKKTRTSSGNTVITSFPDSEIFSNSIIAQRHIARATERKIDAIEFEMSRDIVKTRPPVLTRSDAKNQGSNDGDTVGNLIAHTEPIARPSSAVDFETTLPMMMPSDYLMGQNTEIHGNILAYSESVPILEEAAILYSNGQNDAAEQMLQSAIRHQNLGSATEVAWQMLFDLYRLTHNQEQFESLSLDYASKFETSPPLWPADAKAAEPEPEVVSGSGPSVLFPSKLDIGVVKTIEKVQNFASRSESLRLDFSRIREVDPVGCGLLLRSLKQLKRSGISLMLVGAQDLTDRIRSILQVGRRDETEAPWLLLLELLQFLHLERAFEEVSMDYCVTFEVSPPSFEAPRQNISSAFPEITLREDDEAANDEQQEGSNFRMPRLVHGKLDTLLKRITEFSEKHNPLILDCTDLERVEFSATAELLNGLAPISGQPGAVIQFTEVNYLVMMLFNAMGLKNIATITLRKH</sequence>